<evidence type="ECO:0000256" key="2">
    <source>
        <dbReference type="SAM" id="Phobius"/>
    </source>
</evidence>
<keyword evidence="2" id="KW-0812">Transmembrane</keyword>
<evidence type="ECO:0000313" key="4">
    <source>
        <dbReference type="Proteomes" id="UP000295689"/>
    </source>
</evidence>
<evidence type="ECO:0008006" key="5">
    <source>
        <dbReference type="Google" id="ProtNLM"/>
    </source>
</evidence>
<dbReference type="AlphaFoldDB" id="A0A4R2BJT6"/>
<gene>
    <name evidence="3" type="ORF">EV146_102411</name>
</gene>
<feature type="region of interest" description="Disordered" evidence="1">
    <location>
        <begin position="78"/>
        <end position="101"/>
    </location>
</feature>
<evidence type="ECO:0000256" key="1">
    <source>
        <dbReference type="SAM" id="MobiDB-lite"/>
    </source>
</evidence>
<protein>
    <recommendedName>
        <fullName evidence="5">Small multi-drug export protein</fullName>
    </recommendedName>
</protein>
<feature type="transmembrane region" description="Helical" evidence="2">
    <location>
        <begin position="43"/>
        <end position="64"/>
    </location>
</feature>
<comment type="caution">
    <text evidence="3">The sequence shown here is derived from an EMBL/GenBank/DDBJ whole genome shotgun (WGS) entry which is preliminary data.</text>
</comment>
<keyword evidence="2" id="KW-1133">Transmembrane helix</keyword>
<proteinExistence type="predicted"/>
<dbReference type="EMBL" id="SLVV01000002">
    <property type="protein sequence ID" value="TCN27458.1"/>
    <property type="molecule type" value="Genomic_DNA"/>
</dbReference>
<sequence>MFEWAQDQSAIWQFIIIFVIAFAPWMDVSIVAPLGVAWGLPPLGVAITAFSGNFLLVLLLGYFFKQFNRWREKRREAKGITAPTKKEKNPGRFGTSTVFLD</sequence>
<keyword evidence="4" id="KW-1185">Reference proteome</keyword>
<accession>A0A4R2BJT6</accession>
<keyword evidence="2" id="KW-0472">Membrane</keyword>
<name>A0A4R2BJT6_9BACI</name>
<reference evidence="3 4" key="1">
    <citation type="journal article" date="2015" name="Stand. Genomic Sci.">
        <title>Genomic Encyclopedia of Bacterial and Archaeal Type Strains, Phase III: the genomes of soil and plant-associated and newly described type strains.</title>
        <authorList>
            <person name="Whitman W.B."/>
            <person name="Woyke T."/>
            <person name="Klenk H.P."/>
            <person name="Zhou Y."/>
            <person name="Lilburn T.G."/>
            <person name="Beck B.J."/>
            <person name="De Vos P."/>
            <person name="Vandamme P."/>
            <person name="Eisen J.A."/>
            <person name="Garrity G."/>
            <person name="Hugenholtz P."/>
            <person name="Kyrpides N.C."/>
        </authorList>
    </citation>
    <scope>NUCLEOTIDE SEQUENCE [LARGE SCALE GENOMIC DNA]</scope>
    <source>
        <strain evidence="3 4">CV53</strain>
    </source>
</reference>
<dbReference type="Proteomes" id="UP000295689">
    <property type="component" value="Unassembled WGS sequence"/>
</dbReference>
<organism evidence="3 4">
    <name type="scientific">Mesobacillus foraminis</name>
    <dbReference type="NCBI Taxonomy" id="279826"/>
    <lineage>
        <taxon>Bacteria</taxon>
        <taxon>Bacillati</taxon>
        <taxon>Bacillota</taxon>
        <taxon>Bacilli</taxon>
        <taxon>Bacillales</taxon>
        <taxon>Bacillaceae</taxon>
        <taxon>Mesobacillus</taxon>
    </lineage>
</organism>
<feature type="compositionally biased region" description="Basic and acidic residues" evidence="1">
    <location>
        <begin position="78"/>
        <end position="90"/>
    </location>
</feature>
<feature type="transmembrane region" description="Helical" evidence="2">
    <location>
        <begin position="12"/>
        <end position="37"/>
    </location>
</feature>
<evidence type="ECO:0000313" key="3">
    <source>
        <dbReference type="EMBL" id="TCN27458.1"/>
    </source>
</evidence>